<keyword evidence="1" id="KW-0812">Transmembrane</keyword>
<feature type="transmembrane region" description="Helical" evidence="1">
    <location>
        <begin position="183"/>
        <end position="201"/>
    </location>
</feature>
<dbReference type="RefSeq" id="WP_203376010.1">
    <property type="nucleotide sequence ID" value="NZ_JAENHP010000003.1"/>
</dbReference>
<keyword evidence="1" id="KW-0472">Membrane</keyword>
<organism evidence="2 3">
    <name type="scientific">Paractinoplanes ovalisporus</name>
    <dbReference type="NCBI Taxonomy" id="2810368"/>
    <lineage>
        <taxon>Bacteria</taxon>
        <taxon>Bacillati</taxon>
        <taxon>Actinomycetota</taxon>
        <taxon>Actinomycetes</taxon>
        <taxon>Micromonosporales</taxon>
        <taxon>Micromonosporaceae</taxon>
        <taxon>Paractinoplanes</taxon>
    </lineage>
</organism>
<protein>
    <submittedName>
        <fullName evidence="2">CbtA family protein</fullName>
    </submittedName>
</protein>
<evidence type="ECO:0000313" key="3">
    <source>
        <dbReference type="Proteomes" id="UP000632138"/>
    </source>
</evidence>
<feature type="transmembrane region" description="Helical" evidence="1">
    <location>
        <begin position="153"/>
        <end position="171"/>
    </location>
</feature>
<dbReference type="EMBL" id="JAENHP010000003">
    <property type="protein sequence ID" value="MBM2616097.1"/>
    <property type="molecule type" value="Genomic_DNA"/>
</dbReference>
<dbReference type="InterPro" id="IPR012666">
    <property type="entry name" value="CbtA_put"/>
</dbReference>
<gene>
    <name evidence="2" type="ORF">JIG36_11070</name>
</gene>
<evidence type="ECO:0000256" key="1">
    <source>
        <dbReference type="SAM" id="Phobius"/>
    </source>
</evidence>
<proteinExistence type="predicted"/>
<evidence type="ECO:0000313" key="2">
    <source>
        <dbReference type="EMBL" id="MBM2616097.1"/>
    </source>
</evidence>
<comment type="caution">
    <text evidence="2">The sequence shown here is derived from an EMBL/GenBank/DDBJ whole genome shotgun (WGS) entry which is preliminary data.</text>
</comment>
<dbReference type="Proteomes" id="UP000632138">
    <property type="component" value="Unassembled WGS sequence"/>
</dbReference>
<feature type="transmembrane region" description="Helical" evidence="1">
    <location>
        <begin position="81"/>
        <end position="103"/>
    </location>
</feature>
<dbReference type="Pfam" id="PF09490">
    <property type="entry name" value="CbtA"/>
    <property type="match status" value="1"/>
</dbReference>
<feature type="transmembrane region" description="Helical" evidence="1">
    <location>
        <begin position="115"/>
        <end position="133"/>
    </location>
</feature>
<feature type="transmembrane region" description="Helical" evidence="1">
    <location>
        <begin position="12"/>
        <end position="35"/>
    </location>
</feature>
<keyword evidence="3" id="KW-1185">Reference proteome</keyword>
<sequence>MSLSEGSPAPTYGALLLRGLIAGLIAGLLAGLFAFTFGEPKVDAAIAIEEAASAQAQAATEQTSAAEEEPLVSRDGQKGGLFLATGLYGIALGGILATAYTLLRRRLRTPSDTRAALSLAGAALLGVVLIPYVKYPPNPPAVGDPDTINQRTISYLAILVIGLVAVWAAVVAKRTQPTEWRQAAAAVVGFLVVVVVGYALLPNVNEVPETFPPDLLWSFRLASLGTQVVMWTVLGVAFAALLSSTRRPASQPERQPVTTA</sequence>
<keyword evidence="1" id="KW-1133">Transmembrane helix</keyword>
<feature type="transmembrane region" description="Helical" evidence="1">
    <location>
        <begin position="221"/>
        <end position="242"/>
    </location>
</feature>
<reference evidence="2 3" key="1">
    <citation type="submission" date="2021-01" db="EMBL/GenBank/DDBJ databases">
        <title>Actinoplanes sp. nov. LDG1-06 isolated from lichen.</title>
        <authorList>
            <person name="Saeng-In P."/>
            <person name="Phongsopitanun W."/>
            <person name="Kanchanasin P."/>
            <person name="Yuki M."/>
            <person name="Kudo T."/>
            <person name="Ohkuma M."/>
            <person name="Tanasupawat S."/>
        </authorList>
    </citation>
    <scope>NUCLEOTIDE SEQUENCE [LARGE SCALE GENOMIC DNA]</scope>
    <source>
        <strain evidence="2 3">LDG1-06</strain>
    </source>
</reference>
<name>A0ABS2A8F0_9ACTN</name>
<accession>A0ABS2A8F0</accession>